<evidence type="ECO:0000313" key="2">
    <source>
        <dbReference type="Proteomes" id="UP000805704"/>
    </source>
</evidence>
<protein>
    <submittedName>
        <fullName evidence="1">Protein C7orf31-like protein</fullName>
    </submittedName>
</protein>
<dbReference type="Proteomes" id="UP000805704">
    <property type="component" value="Chromosome 16"/>
</dbReference>
<accession>A0ACB7F6I0</accession>
<dbReference type="EMBL" id="CM024804">
    <property type="protein sequence ID" value="KAG8010124.1"/>
    <property type="molecule type" value="Genomic_DNA"/>
</dbReference>
<gene>
    <name evidence="1" type="ORF">GBF38_014310</name>
</gene>
<sequence>MELKSSLNHGTQPDLNGYYDVGYGAAALSDLKTFLCIGSPYRHEVLETPLKTRKKAVTWSGDHGFLDHSKPLKEDKQVFYPTPPKTVLPNPKLREWNLSLSERTCNMLKNLERANWVTSYQMHYTDFLSLQREKSFPVFVPSKPRQGCRRREEESVERSNCSPTTDELPDTGTASATVNQHRPQKIIAKHNEAPDSNQRAHSQSKYSSGSTETNVDELPREVSHKQQTDSKSFAYEGRERGNCKVQFQFDESPMQVSVSQSSQEANAALIANTERPLDLCNRPLSHGVMEANEEKSLTDLCVKNEPCSKQDYFQAGRNVSSLSQSAVAKDLAGTESHAEILSRAASGQDGLAMGRELAGSISNPCILPRPTVLPGIHSMNRVGTVGRECAALSLMDLQNSFSKSMAHRRFNSSITHAAVNLRDNAVTGKKH</sequence>
<comment type="caution">
    <text evidence="1">The sequence shown here is derived from an EMBL/GenBank/DDBJ whole genome shotgun (WGS) entry which is preliminary data.</text>
</comment>
<name>A0ACB7F6I0_NIBAL</name>
<evidence type="ECO:0000313" key="1">
    <source>
        <dbReference type="EMBL" id="KAG8010124.1"/>
    </source>
</evidence>
<keyword evidence="2" id="KW-1185">Reference proteome</keyword>
<reference evidence="1" key="1">
    <citation type="submission" date="2020-04" db="EMBL/GenBank/DDBJ databases">
        <title>A chromosome-scale assembly and high-density genetic map of the yellow drum (Nibea albiflora) genome.</title>
        <authorList>
            <person name="Xu D."/>
            <person name="Zhang W."/>
            <person name="Chen R."/>
            <person name="Tan P."/>
            <person name="Wang L."/>
            <person name="Song H."/>
            <person name="Tian L."/>
            <person name="Zhu Q."/>
            <person name="Wang B."/>
        </authorList>
    </citation>
    <scope>NUCLEOTIDE SEQUENCE</scope>
    <source>
        <strain evidence="1">ZJHYS-2018</strain>
    </source>
</reference>
<organism evidence="1 2">
    <name type="scientific">Nibea albiflora</name>
    <name type="common">Yellow drum</name>
    <name type="synonym">Corvina albiflora</name>
    <dbReference type="NCBI Taxonomy" id="240163"/>
    <lineage>
        <taxon>Eukaryota</taxon>
        <taxon>Metazoa</taxon>
        <taxon>Chordata</taxon>
        <taxon>Craniata</taxon>
        <taxon>Vertebrata</taxon>
        <taxon>Euteleostomi</taxon>
        <taxon>Actinopterygii</taxon>
        <taxon>Neopterygii</taxon>
        <taxon>Teleostei</taxon>
        <taxon>Neoteleostei</taxon>
        <taxon>Acanthomorphata</taxon>
        <taxon>Eupercaria</taxon>
        <taxon>Sciaenidae</taxon>
        <taxon>Nibea</taxon>
    </lineage>
</organism>
<feature type="non-terminal residue" evidence="1">
    <location>
        <position position="431"/>
    </location>
</feature>
<proteinExistence type="predicted"/>